<protein>
    <submittedName>
        <fullName evidence="1">Uncharacterized protein</fullName>
    </submittedName>
</protein>
<reference evidence="1" key="2">
    <citation type="submission" date="2025-09" db="UniProtKB">
        <authorList>
            <consortium name="Ensembl"/>
        </authorList>
    </citation>
    <scope>IDENTIFICATION</scope>
</reference>
<reference evidence="1" key="1">
    <citation type="submission" date="2025-08" db="UniProtKB">
        <authorList>
            <consortium name="Ensembl"/>
        </authorList>
    </citation>
    <scope>IDENTIFICATION</scope>
</reference>
<sequence length="165" mass="18597">MLQLTDLGHVGIGCLLCFISCVLVGLHLQLQLVDKVLQACQILAVFLSLVSELFNPFLDLLLTTFHGDLLCLVETVLQVFDCLLHVLFHALQMCTGVTLHLLLDSQGLISRLKHPLVVSLGFLYLVEFQLGSEDLAFFMFQRSFSLLKCRLELVLFLFKLLSDLF</sequence>
<keyword evidence="2" id="KW-1185">Reference proteome</keyword>
<dbReference type="Proteomes" id="UP000261560">
    <property type="component" value="Unplaced"/>
</dbReference>
<dbReference type="PaxDb" id="30732-ENSOMEP00000012443"/>
<dbReference type="Ensembl" id="ENSOMET00000019942.1">
    <property type="protein sequence ID" value="ENSOMEP00000012443.1"/>
    <property type="gene ID" value="ENSOMEG00000000352.1"/>
</dbReference>
<proteinExistence type="predicted"/>
<accession>A0A3B3C564</accession>
<organism evidence="1 2">
    <name type="scientific">Oryzias melastigma</name>
    <name type="common">Marine medaka</name>
    <dbReference type="NCBI Taxonomy" id="30732"/>
    <lineage>
        <taxon>Eukaryota</taxon>
        <taxon>Metazoa</taxon>
        <taxon>Chordata</taxon>
        <taxon>Craniata</taxon>
        <taxon>Vertebrata</taxon>
        <taxon>Euteleostomi</taxon>
        <taxon>Actinopterygii</taxon>
        <taxon>Neopterygii</taxon>
        <taxon>Teleostei</taxon>
        <taxon>Neoteleostei</taxon>
        <taxon>Acanthomorphata</taxon>
        <taxon>Ovalentaria</taxon>
        <taxon>Atherinomorphae</taxon>
        <taxon>Beloniformes</taxon>
        <taxon>Adrianichthyidae</taxon>
        <taxon>Oryziinae</taxon>
        <taxon>Oryzias</taxon>
    </lineage>
</organism>
<dbReference type="GeneTree" id="ENSGT00980000198805"/>
<dbReference type="AlphaFoldDB" id="A0A3B3C564"/>
<evidence type="ECO:0000313" key="1">
    <source>
        <dbReference type="Ensembl" id="ENSOMEP00000012443.1"/>
    </source>
</evidence>
<name>A0A3B3C564_ORYME</name>
<evidence type="ECO:0000313" key="2">
    <source>
        <dbReference type="Proteomes" id="UP000261560"/>
    </source>
</evidence>